<evidence type="ECO:0000313" key="7">
    <source>
        <dbReference type="Proteomes" id="UP000653305"/>
    </source>
</evidence>
<dbReference type="PANTHER" id="PTHR47985:SF44">
    <property type="entry name" value="SERINE_THREONINE-PROTEIN KINASE PBS1"/>
    <property type="match status" value="1"/>
</dbReference>
<keyword evidence="7" id="KW-1185">Reference proteome</keyword>
<dbReference type="GO" id="GO:0004674">
    <property type="term" value="F:protein serine/threonine kinase activity"/>
    <property type="evidence" value="ECO:0007669"/>
    <property type="project" value="UniProtKB-KW"/>
</dbReference>
<dbReference type="OrthoDB" id="676979at2759"/>
<gene>
    <name evidence="6" type="ORF">PHJA_002910100</name>
</gene>
<dbReference type="InterPro" id="IPR001245">
    <property type="entry name" value="Ser-Thr/Tyr_kinase_cat_dom"/>
</dbReference>
<keyword evidence="3" id="KW-0472">Membrane</keyword>
<dbReference type="InterPro" id="IPR000719">
    <property type="entry name" value="Prot_kinase_dom"/>
</dbReference>
<dbReference type="PROSITE" id="PS50011">
    <property type="entry name" value="PROTEIN_KINASE_DOM"/>
    <property type="match status" value="1"/>
</dbReference>
<evidence type="ECO:0000256" key="3">
    <source>
        <dbReference type="ARBA" id="ARBA00023136"/>
    </source>
</evidence>
<evidence type="ECO:0000256" key="1">
    <source>
        <dbReference type="ARBA" id="ARBA00004193"/>
    </source>
</evidence>
<evidence type="ECO:0000313" key="6">
    <source>
        <dbReference type="EMBL" id="GFQ07660.1"/>
    </source>
</evidence>
<dbReference type="AlphaFoldDB" id="A0A830D8T4"/>
<dbReference type="GO" id="GO:0005524">
    <property type="term" value="F:ATP binding"/>
    <property type="evidence" value="ECO:0007669"/>
    <property type="project" value="InterPro"/>
</dbReference>
<organism evidence="6 7">
    <name type="scientific">Phtheirospermum japonicum</name>
    <dbReference type="NCBI Taxonomy" id="374723"/>
    <lineage>
        <taxon>Eukaryota</taxon>
        <taxon>Viridiplantae</taxon>
        <taxon>Streptophyta</taxon>
        <taxon>Embryophyta</taxon>
        <taxon>Tracheophyta</taxon>
        <taxon>Spermatophyta</taxon>
        <taxon>Magnoliopsida</taxon>
        <taxon>eudicotyledons</taxon>
        <taxon>Gunneridae</taxon>
        <taxon>Pentapetalae</taxon>
        <taxon>asterids</taxon>
        <taxon>lamiids</taxon>
        <taxon>Lamiales</taxon>
        <taxon>Orobanchaceae</taxon>
        <taxon>Orobanchaceae incertae sedis</taxon>
        <taxon>Phtheirospermum</taxon>
    </lineage>
</organism>
<sequence length="193" mass="21125">MSDCIAPESCDNGIFTYKSDMYNFGMLLLEIISGISARDMMRGDGKVVREVIRDKREVKLADSNLKGEFPKEMLEEAIRLASQCVDVNPALRPEMIDVMKLMNDLSPDSDLVALHVKPSVKGGESSQLVKISVKEKGESPQHARSFTLAAEVISQVEEALFPTIQRLEAACYGAVEVRSSGTIGIQVGATVKF</sequence>
<dbReference type="GO" id="GO:0005886">
    <property type="term" value="C:plasma membrane"/>
    <property type="evidence" value="ECO:0007669"/>
    <property type="project" value="UniProtKB-SubCell"/>
</dbReference>
<comment type="subcellular location">
    <subcellularLocation>
        <location evidence="1">Cell membrane</location>
        <topology evidence="1">Lipid-anchor</topology>
    </subcellularLocation>
</comment>
<keyword evidence="6" id="KW-0418">Kinase</keyword>
<evidence type="ECO:0000256" key="4">
    <source>
        <dbReference type="ARBA" id="ARBA00023288"/>
    </source>
</evidence>
<proteinExistence type="predicted"/>
<name>A0A830D8T4_9LAMI</name>
<dbReference type="PANTHER" id="PTHR47985">
    <property type="entry name" value="OS07G0668900 PROTEIN"/>
    <property type="match status" value="1"/>
</dbReference>
<evidence type="ECO:0000259" key="5">
    <source>
        <dbReference type="PROSITE" id="PS50011"/>
    </source>
</evidence>
<dbReference type="InterPro" id="IPR011009">
    <property type="entry name" value="Kinase-like_dom_sf"/>
</dbReference>
<keyword evidence="4" id="KW-0449">Lipoprotein</keyword>
<reference evidence="6" key="1">
    <citation type="submission" date="2020-07" db="EMBL/GenBank/DDBJ databases">
        <title>Ethylene signaling mediates host invasion by parasitic plants.</title>
        <authorList>
            <person name="Yoshida S."/>
        </authorList>
    </citation>
    <scope>NUCLEOTIDE SEQUENCE</scope>
    <source>
        <strain evidence="6">Okayama</strain>
    </source>
</reference>
<evidence type="ECO:0000256" key="2">
    <source>
        <dbReference type="ARBA" id="ARBA00022527"/>
    </source>
</evidence>
<dbReference type="SUPFAM" id="SSF56112">
    <property type="entry name" value="Protein kinase-like (PK-like)"/>
    <property type="match status" value="1"/>
</dbReference>
<dbReference type="EMBL" id="BMAC01001651">
    <property type="protein sequence ID" value="GFQ07660.1"/>
    <property type="molecule type" value="Genomic_DNA"/>
</dbReference>
<comment type="caution">
    <text evidence="6">The sequence shown here is derived from an EMBL/GenBank/DDBJ whole genome shotgun (WGS) entry which is preliminary data.</text>
</comment>
<keyword evidence="2" id="KW-0723">Serine/threonine-protein kinase</keyword>
<dbReference type="Pfam" id="PF07714">
    <property type="entry name" value="PK_Tyr_Ser-Thr"/>
    <property type="match status" value="1"/>
</dbReference>
<feature type="domain" description="Protein kinase" evidence="5">
    <location>
        <begin position="1"/>
        <end position="105"/>
    </location>
</feature>
<protein>
    <submittedName>
        <fullName evidence="6">Serine/threonine-protein kinase cdl1</fullName>
    </submittedName>
</protein>
<keyword evidence="6" id="KW-0808">Transferase</keyword>
<dbReference type="Gene3D" id="1.10.510.10">
    <property type="entry name" value="Transferase(Phosphotransferase) domain 1"/>
    <property type="match status" value="1"/>
</dbReference>
<accession>A0A830D8T4</accession>
<dbReference type="Proteomes" id="UP000653305">
    <property type="component" value="Unassembled WGS sequence"/>
</dbReference>